<dbReference type="EMBL" id="JAKVQD010000001">
    <property type="protein sequence ID" value="MCH4552125.1"/>
    <property type="molecule type" value="Genomic_DNA"/>
</dbReference>
<sequence length="497" mass="56786">MISLKSALAKPFAKRIYKSVLKWANNPVETQEKVFQNLIADAAGTAFGKDHDFISINNHSDFVKRVPIRDYEALKPYVERVVAGEEDVLWKGKPIYFAKTSGTTSGAKYIPITKESMPFHVEGARNAILLYINETGNSKFVDGKMIFLQGSPILKEQNGIQLGRLSGIVAHYVPKYLQKNRLPSWETNCIDDWETKVDAIVEETLPENMTVISGIPSWVQMYFERLQQKTGKKVGDIFKNFNLFIFGGVNYEPYRAKFENLIGRKVDSIELYPASEGFFAYQDKQNEKGMLLLLNSGIFYEFIKADEFFTENPKRITIKDVEIGVNYVMIISTNAGLWGYNIGDTIQFTSTKPYRVIVSGRIKHFISAFGEHVIGKEVEQAMQEAISETNIRVSEFTVAPQINPEEGLPYHEWFVEFENEPDDLSDLEKRIDESLQKQNIYYFDLIEGKVLRPLVIRKVKKDGFKEYMKSIGKLGGQNKLPRLSNDRSIVEGFPHID</sequence>
<dbReference type="Pfam" id="PF03321">
    <property type="entry name" value="GH3"/>
    <property type="match status" value="1"/>
</dbReference>
<accession>A0ABS9RGQ6</accession>
<organism evidence="3 4">
    <name type="scientific">Aestuariibaculum lutulentum</name>
    <dbReference type="NCBI Taxonomy" id="2920935"/>
    <lineage>
        <taxon>Bacteria</taxon>
        <taxon>Pseudomonadati</taxon>
        <taxon>Bacteroidota</taxon>
        <taxon>Flavobacteriia</taxon>
        <taxon>Flavobacteriales</taxon>
        <taxon>Flavobacteriaceae</taxon>
    </lineage>
</organism>
<dbReference type="PANTHER" id="PTHR31901">
    <property type="entry name" value="GH3 DOMAIN-CONTAINING PROTEIN"/>
    <property type="match status" value="1"/>
</dbReference>
<keyword evidence="4" id="KW-1185">Reference proteome</keyword>
<dbReference type="InterPro" id="IPR055378">
    <property type="entry name" value="GH3_C"/>
</dbReference>
<feature type="domain" description="GH3 middle" evidence="1">
    <location>
        <begin position="292"/>
        <end position="351"/>
    </location>
</feature>
<dbReference type="Pfam" id="PF23571">
    <property type="entry name" value="GH3_M"/>
    <property type="match status" value="1"/>
</dbReference>
<comment type="caution">
    <text evidence="3">The sequence shown here is derived from an EMBL/GenBank/DDBJ whole genome shotgun (WGS) entry which is preliminary data.</text>
</comment>
<dbReference type="InterPro" id="IPR055377">
    <property type="entry name" value="GH3_M"/>
</dbReference>
<gene>
    <name evidence="3" type="ORF">MKW35_05795</name>
</gene>
<evidence type="ECO:0000259" key="2">
    <source>
        <dbReference type="Pfam" id="PF23572"/>
    </source>
</evidence>
<dbReference type="RefSeq" id="WP_240572440.1">
    <property type="nucleotide sequence ID" value="NZ_CP136709.1"/>
</dbReference>
<evidence type="ECO:0000259" key="1">
    <source>
        <dbReference type="Pfam" id="PF23571"/>
    </source>
</evidence>
<dbReference type="Proteomes" id="UP001156141">
    <property type="component" value="Unassembled WGS sequence"/>
</dbReference>
<evidence type="ECO:0000313" key="3">
    <source>
        <dbReference type="EMBL" id="MCH4552125.1"/>
    </source>
</evidence>
<feature type="domain" description="GH3 C-terminal" evidence="2">
    <location>
        <begin position="376"/>
        <end position="487"/>
    </location>
</feature>
<reference evidence="3" key="1">
    <citation type="submission" date="2022-02" db="EMBL/GenBank/DDBJ databases">
        <title>Aestuariibaculum sp., a marine bacterium isolated from sediment in Guangxi.</title>
        <authorList>
            <person name="Ying J."/>
        </authorList>
    </citation>
    <scope>NUCLEOTIDE SEQUENCE</scope>
    <source>
        <strain evidence="3">L182</strain>
    </source>
</reference>
<dbReference type="PANTHER" id="PTHR31901:SF9">
    <property type="entry name" value="GH3 DOMAIN-CONTAINING PROTEIN"/>
    <property type="match status" value="1"/>
</dbReference>
<dbReference type="Pfam" id="PF23572">
    <property type="entry name" value="GH3_C"/>
    <property type="match status" value="1"/>
</dbReference>
<evidence type="ECO:0000313" key="4">
    <source>
        <dbReference type="Proteomes" id="UP001156141"/>
    </source>
</evidence>
<proteinExistence type="predicted"/>
<dbReference type="InterPro" id="IPR004993">
    <property type="entry name" value="GH3"/>
</dbReference>
<name>A0ABS9RGQ6_9FLAO</name>
<protein>
    <submittedName>
        <fullName evidence="3">GH3 auxin-responsive promoter family protein</fullName>
    </submittedName>
</protein>